<reference evidence="3 5" key="1">
    <citation type="submission" date="2015-11" db="EMBL/GenBank/DDBJ databases">
        <title>Expanding the genomic diversity of Burkholderia species for the development of highly accurate diagnostics.</title>
        <authorList>
            <person name="Sahl J."/>
            <person name="Keim P."/>
            <person name="Wagner D."/>
        </authorList>
    </citation>
    <scope>NUCLEOTIDE SEQUENCE [LARGE SCALE GENOMIC DNA]</scope>
    <source>
        <strain evidence="3 5">MSMB2087WGS</strain>
    </source>
</reference>
<dbReference type="RefSeq" id="WP_060191410.1">
    <property type="nucleotide sequence ID" value="NZ_LNJU01000002.1"/>
</dbReference>
<accession>A0A119IU97</accession>
<feature type="domain" description="Putative DNA-binding" evidence="1">
    <location>
        <begin position="19"/>
        <end position="104"/>
    </location>
</feature>
<dbReference type="Pfam" id="PF22106">
    <property type="entry name" value="NGO1945_C"/>
    <property type="match status" value="1"/>
</dbReference>
<evidence type="ECO:0000259" key="1">
    <source>
        <dbReference type="Pfam" id="PF09836"/>
    </source>
</evidence>
<protein>
    <submittedName>
        <fullName evidence="3">Uncharacterized protein</fullName>
    </submittedName>
</protein>
<gene>
    <name evidence="4" type="ORF">WK57_16940</name>
    <name evidence="3" type="ORF">WL29_11000</name>
</gene>
<dbReference type="InterPro" id="IPR054098">
    <property type="entry name" value="NGO1945-like_C"/>
</dbReference>
<dbReference type="AlphaFoldDB" id="A0A119IU97"/>
<dbReference type="EMBL" id="LNJU01000002">
    <property type="protein sequence ID" value="KWZ58767.1"/>
    <property type="molecule type" value="Genomic_DNA"/>
</dbReference>
<dbReference type="Proteomes" id="UP000060630">
    <property type="component" value="Unassembled WGS sequence"/>
</dbReference>
<dbReference type="InterPro" id="IPR018640">
    <property type="entry name" value="DUF2063"/>
</dbReference>
<proteinExistence type="predicted"/>
<organism evidence="3 5">
    <name type="scientific">Burkholderia ubonensis</name>
    <dbReference type="NCBI Taxonomy" id="101571"/>
    <lineage>
        <taxon>Bacteria</taxon>
        <taxon>Pseudomonadati</taxon>
        <taxon>Pseudomonadota</taxon>
        <taxon>Betaproteobacteria</taxon>
        <taxon>Burkholderiales</taxon>
        <taxon>Burkholderiaceae</taxon>
        <taxon>Burkholderia</taxon>
        <taxon>Burkholderia cepacia complex</taxon>
    </lineage>
</organism>
<evidence type="ECO:0000259" key="2">
    <source>
        <dbReference type="Pfam" id="PF22106"/>
    </source>
</evidence>
<evidence type="ECO:0000313" key="4">
    <source>
        <dbReference type="EMBL" id="KWZ58767.1"/>
    </source>
</evidence>
<feature type="domain" description="NGO1945-like C-terminal" evidence="2">
    <location>
        <begin position="150"/>
        <end position="241"/>
    </location>
</feature>
<evidence type="ECO:0000313" key="6">
    <source>
        <dbReference type="Proteomes" id="UP000070119"/>
    </source>
</evidence>
<dbReference type="Gene3D" id="1.10.150.690">
    <property type="entry name" value="DUF2063"/>
    <property type="match status" value="1"/>
</dbReference>
<name>A0A119IU97_9BURK</name>
<sequence>MRTLPELMGRAPDLAFLRYQREFTGSIRRQHAASPPTGVPAERLTLYRELMLNNVCGFLDAGFPVLQQMLGQEPWRALCLAFFEEHRGATPYFHRIAQEFVQWLFQEGRQRLADEPDWLSFLAHYEVLELVVHTYPDEVAKPFLPGFALNPTLHLVCYPYAVHRICPDIQPVTVQTTRLMVWRGANDCVRFAETNLVTYSLLGLLQTSSGSLTNALEQLARATGVCFNTEQLQHLLEDLTEQSIVLVSDGA</sequence>
<comment type="caution">
    <text evidence="3">The sequence shown here is derived from an EMBL/GenBank/DDBJ whole genome shotgun (WGS) entry which is preliminary data.</text>
</comment>
<dbReference type="Proteomes" id="UP000070119">
    <property type="component" value="Unassembled WGS sequence"/>
</dbReference>
<dbReference type="Gene3D" id="3.90.930.50">
    <property type="match status" value="1"/>
</dbReference>
<dbReference type="InterPro" id="IPR044922">
    <property type="entry name" value="DUF2063_N_sf"/>
</dbReference>
<dbReference type="Pfam" id="PF09836">
    <property type="entry name" value="DUF2063"/>
    <property type="match status" value="1"/>
</dbReference>
<evidence type="ECO:0000313" key="3">
    <source>
        <dbReference type="EMBL" id="KWA86264.1"/>
    </source>
</evidence>
<evidence type="ECO:0000313" key="5">
    <source>
        <dbReference type="Proteomes" id="UP000060630"/>
    </source>
</evidence>
<reference evidence="4 6" key="2">
    <citation type="submission" date="2015-11" db="EMBL/GenBank/DDBJ databases">
        <authorList>
            <person name="Sahl J."/>
            <person name="Wagner D."/>
            <person name="Keim P."/>
        </authorList>
    </citation>
    <scope>NUCLEOTIDE SEQUENCE [LARGE SCALE GENOMIC DNA]</scope>
    <source>
        <strain evidence="4 6">MSMB1157</strain>
    </source>
</reference>
<dbReference type="EMBL" id="LPHD01000007">
    <property type="protein sequence ID" value="KWA86264.1"/>
    <property type="molecule type" value="Genomic_DNA"/>
</dbReference>